<dbReference type="AlphaFoldDB" id="A0A9E6XVK1"/>
<dbReference type="Pfam" id="PF02800">
    <property type="entry name" value="Gp_dh_C"/>
    <property type="match status" value="1"/>
</dbReference>
<feature type="active site" description="Nucleophile" evidence="3">
    <location>
        <position position="153"/>
    </location>
</feature>
<accession>A0A9E6XVK1</accession>
<protein>
    <recommendedName>
        <fullName evidence="8">Glyceraldehyde-3-phosphate dehydrogenase</fullName>
        <ecNumber evidence="8">1.2.1.-</ecNumber>
    </recommendedName>
</protein>
<dbReference type="InterPro" id="IPR006424">
    <property type="entry name" value="Glyceraldehyde-3-P_DH_1"/>
</dbReference>
<dbReference type="GO" id="GO:0051287">
    <property type="term" value="F:NAD binding"/>
    <property type="evidence" value="ECO:0007669"/>
    <property type="project" value="InterPro"/>
</dbReference>
<dbReference type="NCBIfam" id="TIGR01534">
    <property type="entry name" value="GAPDH-I"/>
    <property type="match status" value="1"/>
</dbReference>
<sequence length="332" mass="35398">MPVRVGINGFGRIGRNVFRAAQAKNADIEWVAVNDLTDAKTLAHLLKYDSTYGPYRGTVEAEGDALVVDGKPLRVLAERDPADLPWGDLGVDVVIESTGFFTKRAAAAKHMDGGAKKVIISAPATDEDITVCLGVNFDQYDKASHDVISNASCTTNCLAPLAKVVNDTVGIKHGLMTTIHAYTADQNLQDAPHKDLRRARAAAINLVPTSTGAAKAVGLVLPELNGKLHGFAVRAPVPTGSVVDLTFEADRATTVEEINEALKTAAEGPLKGILRYTDEPLVSTDIVADPHSSIFDSGLTAVLDGTLVKVVSWYDNEWGYSNRVVDVAQKVL</sequence>
<evidence type="ECO:0000256" key="1">
    <source>
        <dbReference type="ARBA" id="ARBA00007406"/>
    </source>
</evidence>
<dbReference type="GO" id="GO:0004365">
    <property type="term" value="F:glyceraldehyde-3-phosphate dehydrogenase (NAD+) (phosphorylating) activity"/>
    <property type="evidence" value="ECO:0007669"/>
    <property type="project" value="UniProtKB-ARBA"/>
</dbReference>
<feature type="domain" description="Glyceraldehyde 3-phosphate dehydrogenase NAD(P) binding" evidence="9">
    <location>
        <begin position="3"/>
        <end position="153"/>
    </location>
</feature>
<evidence type="ECO:0000256" key="3">
    <source>
        <dbReference type="PIRSR" id="PIRSR000149-1"/>
    </source>
</evidence>
<dbReference type="GO" id="GO:0050661">
    <property type="term" value="F:NADP binding"/>
    <property type="evidence" value="ECO:0007669"/>
    <property type="project" value="InterPro"/>
</dbReference>
<dbReference type="InterPro" id="IPR020830">
    <property type="entry name" value="GlycerAld_3-P_DH_AS"/>
</dbReference>
<dbReference type="EC" id="1.2.1.-" evidence="8"/>
<feature type="binding site" evidence="5">
    <location>
        <position position="121"/>
    </location>
    <ligand>
        <name>NAD(+)</name>
        <dbReference type="ChEBI" id="CHEBI:57540"/>
    </ligand>
</feature>
<evidence type="ECO:0000256" key="2">
    <source>
        <dbReference type="ARBA" id="ARBA00023002"/>
    </source>
</evidence>
<dbReference type="RefSeq" id="WP_259314881.1">
    <property type="nucleotide sequence ID" value="NZ_CP087164.1"/>
</dbReference>
<feature type="site" description="Activates thiol group during catalysis" evidence="6">
    <location>
        <position position="180"/>
    </location>
</feature>
<evidence type="ECO:0000256" key="7">
    <source>
        <dbReference type="RuleBase" id="RU000397"/>
    </source>
</evidence>
<proteinExistence type="inferred from homology"/>
<dbReference type="Proteomes" id="UP001162834">
    <property type="component" value="Chromosome"/>
</dbReference>
<dbReference type="Pfam" id="PF00044">
    <property type="entry name" value="Gp_dh_N"/>
    <property type="match status" value="1"/>
</dbReference>
<name>A0A9E6XVK1_9ACTN</name>
<dbReference type="PROSITE" id="PS00071">
    <property type="entry name" value="GAPDH"/>
    <property type="match status" value="1"/>
</dbReference>
<dbReference type="CDD" id="cd18126">
    <property type="entry name" value="GAPDH_I_C"/>
    <property type="match status" value="1"/>
</dbReference>
<feature type="binding site" evidence="5">
    <location>
        <position position="316"/>
    </location>
    <ligand>
        <name>NAD(+)</name>
        <dbReference type="ChEBI" id="CHEBI:57540"/>
    </ligand>
</feature>
<gene>
    <name evidence="10" type="primary">gapA</name>
    <name evidence="10" type="ORF">DSM104329_01601</name>
</gene>
<dbReference type="SMART" id="SM00846">
    <property type="entry name" value="Gp_dh_N"/>
    <property type="match status" value="1"/>
</dbReference>
<dbReference type="PIRSF" id="PIRSF000149">
    <property type="entry name" value="GAP_DH"/>
    <property type="match status" value="1"/>
</dbReference>
<feature type="binding site" evidence="5">
    <location>
        <begin position="12"/>
        <end position="13"/>
    </location>
    <ligand>
        <name>NAD(+)</name>
        <dbReference type="ChEBI" id="CHEBI:57540"/>
    </ligand>
</feature>
<feature type="binding site" evidence="4">
    <location>
        <position position="234"/>
    </location>
    <ligand>
        <name>D-glyceraldehyde 3-phosphate</name>
        <dbReference type="ChEBI" id="CHEBI:59776"/>
    </ligand>
</feature>
<reference evidence="10" key="1">
    <citation type="journal article" date="2022" name="Int. J. Syst. Evol. Microbiol.">
        <title>Pseudomonas aegrilactucae sp. nov. and Pseudomonas morbosilactucae sp. nov., pathogens causing bacterial rot of lettuce in Japan.</title>
        <authorList>
            <person name="Sawada H."/>
            <person name="Fujikawa T."/>
            <person name="Satou M."/>
        </authorList>
    </citation>
    <scope>NUCLEOTIDE SEQUENCE</scope>
    <source>
        <strain evidence="10">0166_1</strain>
    </source>
</reference>
<keyword evidence="11" id="KW-1185">Reference proteome</keyword>
<organism evidence="10 11">
    <name type="scientific">Capillimicrobium parvum</name>
    <dbReference type="NCBI Taxonomy" id="2884022"/>
    <lineage>
        <taxon>Bacteria</taxon>
        <taxon>Bacillati</taxon>
        <taxon>Actinomycetota</taxon>
        <taxon>Thermoleophilia</taxon>
        <taxon>Solirubrobacterales</taxon>
        <taxon>Capillimicrobiaceae</taxon>
        <taxon>Capillimicrobium</taxon>
    </lineage>
</organism>
<evidence type="ECO:0000259" key="9">
    <source>
        <dbReference type="SMART" id="SM00846"/>
    </source>
</evidence>
<dbReference type="FunFam" id="3.30.360.10:FF:000002">
    <property type="entry name" value="Glyceraldehyde-3-phosphate dehydrogenase"/>
    <property type="match status" value="1"/>
</dbReference>
<dbReference type="InterPro" id="IPR020828">
    <property type="entry name" value="GlycerAld_3-P_DH_NAD(P)-bd"/>
</dbReference>
<dbReference type="PANTHER" id="PTHR43148">
    <property type="entry name" value="GLYCERALDEHYDE-3-PHOSPHATE DEHYDROGENASE 2"/>
    <property type="match status" value="1"/>
</dbReference>
<keyword evidence="5" id="KW-0547">Nucleotide-binding</keyword>
<feature type="binding site" evidence="4">
    <location>
        <begin position="211"/>
        <end position="212"/>
    </location>
    <ligand>
        <name>D-glyceraldehyde 3-phosphate</name>
        <dbReference type="ChEBI" id="CHEBI:59776"/>
    </ligand>
</feature>
<keyword evidence="5" id="KW-0520">NAD</keyword>
<dbReference type="SUPFAM" id="SSF51735">
    <property type="entry name" value="NAD(P)-binding Rossmann-fold domains"/>
    <property type="match status" value="1"/>
</dbReference>
<dbReference type="PRINTS" id="PR00078">
    <property type="entry name" value="G3PDHDRGNASE"/>
</dbReference>
<dbReference type="GO" id="GO:0006006">
    <property type="term" value="P:glucose metabolic process"/>
    <property type="evidence" value="ECO:0007669"/>
    <property type="project" value="InterPro"/>
</dbReference>
<dbReference type="FunFam" id="3.40.50.720:FF:000001">
    <property type="entry name" value="Glyceraldehyde-3-phosphate dehydrogenase"/>
    <property type="match status" value="1"/>
</dbReference>
<dbReference type="InterPro" id="IPR020831">
    <property type="entry name" value="GlycerAld/Erythrose_P_DH"/>
</dbReference>
<dbReference type="CDD" id="cd05214">
    <property type="entry name" value="GAPDH_I_N"/>
    <property type="match status" value="1"/>
</dbReference>
<evidence type="ECO:0000313" key="10">
    <source>
        <dbReference type="EMBL" id="UGS35216.1"/>
    </source>
</evidence>
<evidence type="ECO:0000313" key="11">
    <source>
        <dbReference type="Proteomes" id="UP001162834"/>
    </source>
</evidence>
<comment type="similarity">
    <text evidence="1 7">Belongs to the glyceraldehyde-3-phosphate dehydrogenase family.</text>
</comment>
<feature type="binding site" evidence="5">
    <location>
        <position position="35"/>
    </location>
    <ligand>
        <name>NAD(+)</name>
        <dbReference type="ChEBI" id="CHEBI:57540"/>
    </ligand>
</feature>
<feature type="binding site" evidence="5">
    <location>
        <position position="79"/>
    </location>
    <ligand>
        <name>NAD(+)</name>
        <dbReference type="ChEBI" id="CHEBI:57540"/>
    </ligand>
</feature>
<dbReference type="InterPro" id="IPR036291">
    <property type="entry name" value="NAD(P)-bd_dom_sf"/>
</dbReference>
<dbReference type="SUPFAM" id="SSF55347">
    <property type="entry name" value="Glyceraldehyde-3-phosphate dehydrogenase-like, C-terminal domain"/>
    <property type="match status" value="1"/>
</dbReference>
<feature type="binding site" evidence="4">
    <location>
        <begin position="152"/>
        <end position="154"/>
    </location>
    <ligand>
        <name>D-glyceraldehyde 3-phosphate</name>
        <dbReference type="ChEBI" id="CHEBI:59776"/>
    </ligand>
</feature>
<dbReference type="KEGG" id="sbae:DSM104329_01601"/>
<feature type="binding site" evidence="4">
    <location>
        <position position="183"/>
    </location>
    <ligand>
        <name>D-glyceraldehyde 3-phosphate</name>
        <dbReference type="ChEBI" id="CHEBI:59776"/>
    </ligand>
</feature>
<evidence type="ECO:0000256" key="6">
    <source>
        <dbReference type="PIRSR" id="PIRSR000149-4"/>
    </source>
</evidence>
<evidence type="ECO:0000256" key="4">
    <source>
        <dbReference type="PIRSR" id="PIRSR000149-2"/>
    </source>
</evidence>
<keyword evidence="2 8" id="KW-0560">Oxidoreductase</keyword>
<dbReference type="Gene3D" id="3.40.50.720">
    <property type="entry name" value="NAD(P)-binding Rossmann-like Domain"/>
    <property type="match status" value="1"/>
</dbReference>
<evidence type="ECO:0000256" key="8">
    <source>
        <dbReference type="RuleBase" id="RU361160"/>
    </source>
</evidence>
<dbReference type="InterPro" id="IPR020829">
    <property type="entry name" value="GlycerAld_3-P_DH_cat"/>
</dbReference>
<dbReference type="Gene3D" id="3.30.360.10">
    <property type="entry name" value="Dihydrodipicolinate Reductase, domain 2"/>
    <property type="match status" value="1"/>
</dbReference>
<evidence type="ECO:0000256" key="5">
    <source>
        <dbReference type="PIRSR" id="PIRSR000149-3"/>
    </source>
</evidence>
<dbReference type="EMBL" id="CP087164">
    <property type="protein sequence ID" value="UGS35216.1"/>
    <property type="molecule type" value="Genomic_DNA"/>
</dbReference>